<evidence type="ECO:0000256" key="1">
    <source>
        <dbReference type="ARBA" id="ARBA00010936"/>
    </source>
</evidence>
<dbReference type="AlphaFoldDB" id="A0A439CWD3"/>
<dbReference type="InterPro" id="IPR013785">
    <property type="entry name" value="Aldolase_TIM"/>
</dbReference>
<dbReference type="EC" id="4.1.2.4" evidence="2"/>
<sequence length="263" mass="28464">MAAEQNKITVTLDRIAKMIDHSLLHPTMTDADILEGLRISKKYNVATACVKPYLIPMAKKELEGSDVLVCPVIGFPHGNSTVEVKVFEADAAASAGGREVDMVINIGKALGGDWEYVADEINRVNAAVVKHGAILKVIFENDYLKDDHIIRLCKVCSDIKVGFVKTSTGYGFVKQPNGLYSYKGATVPHLKLMRQHSRPEVQVKAAGGVRTLDDLLHVMALGVTRIGATATISIMEEAVKRGITNTPTEVSYRPIGQASTGGY</sequence>
<dbReference type="InterPro" id="IPR011343">
    <property type="entry name" value="DeoC"/>
</dbReference>
<dbReference type="HAMAP" id="MF_00114">
    <property type="entry name" value="DeoC_type1"/>
    <property type="match status" value="1"/>
</dbReference>
<comment type="function">
    <text evidence="8">Catalyzes a reversible aldol reaction between acetaldehyde and D-glyceraldehyde 3-phosphate to generate 2-deoxy-D-ribose 5-phosphate.</text>
</comment>
<evidence type="ECO:0000313" key="10">
    <source>
        <dbReference type="EMBL" id="RWA06529.1"/>
    </source>
</evidence>
<dbReference type="SUPFAM" id="SSF51569">
    <property type="entry name" value="Aldolase"/>
    <property type="match status" value="1"/>
</dbReference>
<evidence type="ECO:0000256" key="6">
    <source>
        <dbReference type="ARBA" id="ARBA00032755"/>
    </source>
</evidence>
<evidence type="ECO:0000313" key="11">
    <source>
        <dbReference type="Proteomes" id="UP000286045"/>
    </source>
</evidence>
<comment type="similarity">
    <text evidence="1">Belongs to the DeoC/FbaB aldolase family. DeoC type 1 subfamily.</text>
</comment>
<dbReference type="Gene3D" id="3.20.20.70">
    <property type="entry name" value="Aldolase class I"/>
    <property type="match status" value="1"/>
</dbReference>
<evidence type="ECO:0000256" key="5">
    <source>
        <dbReference type="ARBA" id="ARBA00023270"/>
    </source>
</evidence>
<dbReference type="Proteomes" id="UP000286045">
    <property type="component" value="Unassembled WGS sequence"/>
</dbReference>
<reference evidence="10 11" key="1">
    <citation type="submission" date="2018-12" db="EMBL/GenBank/DDBJ databases">
        <title>Draft genome sequence of Xylaria grammica IHI A82.</title>
        <authorList>
            <person name="Buettner E."/>
            <person name="Kellner H."/>
        </authorList>
    </citation>
    <scope>NUCLEOTIDE SEQUENCE [LARGE SCALE GENOMIC DNA]</scope>
    <source>
        <strain evidence="10 11">IHI A82</strain>
    </source>
</reference>
<dbReference type="InterPro" id="IPR028581">
    <property type="entry name" value="DeoC_typeI"/>
</dbReference>
<evidence type="ECO:0000256" key="4">
    <source>
        <dbReference type="ARBA" id="ARBA00023239"/>
    </source>
</evidence>
<proteinExistence type="inferred from homology"/>
<dbReference type="InterPro" id="IPR002915">
    <property type="entry name" value="DeoC/FbaB/LacD_aldolase"/>
</dbReference>
<feature type="active site" description="Schiff-base intermediate with acetaldehyde" evidence="9">
    <location>
        <position position="165"/>
    </location>
</feature>
<dbReference type="PANTHER" id="PTHR10889">
    <property type="entry name" value="DEOXYRIBOSE-PHOSPHATE ALDOLASE"/>
    <property type="match status" value="1"/>
</dbReference>
<keyword evidence="11" id="KW-1185">Reference proteome</keyword>
<evidence type="ECO:0000256" key="8">
    <source>
        <dbReference type="ARBA" id="ARBA00056337"/>
    </source>
</evidence>
<dbReference type="FunFam" id="3.20.20.70:FF:000198">
    <property type="entry name" value="Deoxyribose-phosphate aldolase"/>
    <property type="match status" value="1"/>
</dbReference>
<dbReference type="Pfam" id="PF01791">
    <property type="entry name" value="DeoC"/>
    <property type="match status" value="1"/>
</dbReference>
<accession>A0A439CWD3</accession>
<organism evidence="10 11">
    <name type="scientific">Xylaria grammica</name>
    <dbReference type="NCBI Taxonomy" id="363999"/>
    <lineage>
        <taxon>Eukaryota</taxon>
        <taxon>Fungi</taxon>
        <taxon>Dikarya</taxon>
        <taxon>Ascomycota</taxon>
        <taxon>Pezizomycotina</taxon>
        <taxon>Sordariomycetes</taxon>
        <taxon>Xylariomycetidae</taxon>
        <taxon>Xylariales</taxon>
        <taxon>Xylariaceae</taxon>
        <taxon>Xylaria</taxon>
    </lineage>
</organism>
<dbReference type="STRING" id="363999.A0A439CWD3"/>
<dbReference type="CDD" id="cd00959">
    <property type="entry name" value="DeoC"/>
    <property type="match status" value="1"/>
</dbReference>
<keyword evidence="4" id="KW-0456">Lyase</keyword>
<dbReference type="EMBL" id="RYZI01000328">
    <property type="protein sequence ID" value="RWA06529.1"/>
    <property type="molecule type" value="Genomic_DNA"/>
</dbReference>
<dbReference type="GO" id="GO:0016052">
    <property type="term" value="P:carbohydrate catabolic process"/>
    <property type="evidence" value="ECO:0007669"/>
    <property type="project" value="TreeGrafter"/>
</dbReference>
<dbReference type="SMART" id="SM01133">
    <property type="entry name" value="DeoC"/>
    <property type="match status" value="1"/>
</dbReference>
<comment type="caution">
    <text evidence="10">The sequence shown here is derived from an EMBL/GenBank/DDBJ whole genome shotgun (WGS) entry which is preliminary data.</text>
</comment>
<dbReference type="PIRSF" id="PIRSF001357">
    <property type="entry name" value="DeoC"/>
    <property type="match status" value="1"/>
</dbReference>
<evidence type="ECO:0000256" key="9">
    <source>
        <dbReference type="PIRSR" id="PIRSR001357-50"/>
    </source>
</evidence>
<dbReference type="GO" id="GO:0005737">
    <property type="term" value="C:cytoplasm"/>
    <property type="evidence" value="ECO:0007669"/>
    <property type="project" value="InterPro"/>
</dbReference>
<dbReference type="GO" id="GO:0046386">
    <property type="term" value="P:deoxyribose phosphate catabolic process"/>
    <property type="evidence" value="ECO:0007669"/>
    <property type="project" value="UniProtKB-UniPathway"/>
</dbReference>
<evidence type="ECO:0000256" key="2">
    <source>
        <dbReference type="ARBA" id="ARBA00012515"/>
    </source>
</evidence>
<gene>
    <name evidence="10" type="ORF">EKO27_g8574</name>
</gene>
<evidence type="ECO:0000256" key="3">
    <source>
        <dbReference type="ARBA" id="ARBA00022490"/>
    </source>
</evidence>
<comment type="catalytic activity">
    <reaction evidence="7">
        <text>2-deoxy-D-ribose 5-phosphate = D-glyceraldehyde 3-phosphate + acetaldehyde</text>
        <dbReference type="Rhea" id="RHEA:12821"/>
        <dbReference type="ChEBI" id="CHEBI:15343"/>
        <dbReference type="ChEBI" id="CHEBI:59776"/>
        <dbReference type="ChEBI" id="CHEBI:62877"/>
        <dbReference type="EC" id="4.1.2.4"/>
    </reaction>
</comment>
<feature type="active site" description="Proton donor/acceptor" evidence="9">
    <location>
        <position position="204"/>
    </location>
</feature>
<dbReference type="PANTHER" id="PTHR10889:SF1">
    <property type="entry name" value="DEOXYRIBOSE-PHOSPHATE ALDOLASE"/>
    <property type="match status" value="1"/>
</dbReference>
<name>A0A439CWD3_9PEZI</name>
<dbReference type="GO" id="GO:0004139">
    <property type="term" value="F:deoxyribose-phosphate aldolase activity"/>
    <property type="evidence" value="ECO:0007669"/>
    <property type="project" value="UniProtKB-EC"/>
</dbReference>
<dbReference type="UniPathway" id="UPA00002">
    <property type="reaction ID" value="UER00468"/>
</dbReference>
<dbReference type="GO" id="GO:0009264">
    <property type="term" value="P:deoxyribonucleotide catabolic process"/>
    <property type="evidence" value="ECO:0007669"/>
    <property type="project" value="InterPro"/>
</dbReference>
<keyword evidence="5 9" id="KW-0704">Schiff base</keyword>
<evidence type="ECO:0000256" key="7">
    <source>
        <dbReference type="ARBA" id="ARBA00048791"/>
    </source>
</evidence>
<dbReference type="NCBIfam" id="TIGR00126">
    <property type="entry name" value="deoC"/>
    <property type="match status" value="1"/>
</dbReference>
<keyword evidence="3" id="KW-0963">Cytoplasm</keyword>
<protein>
    <recommendedName>
        <fullName evidence="2">deoxyribose-phosphate aldolase</fullName>
        <ecNumber evidence="2">4.1.2.4</ecNumber>
    </recommendedName>
    <alternativeName>
        <fullName evidence="6">2-deoxy-D-ribose 5-phosphate aldolase</fullName>
    </alternativeName>
</protein>